<evidence type="ECO:0000313" key="1">
    <source>
        <dbReference type="EMBL" id="KPY85426.1"/>
    </source>
</evidence>
<name>A0A0Q0C297_9PSED</name>
<dbReference type="Proteomes" id="UP000050474">
    <property type="component" value="Unassembled WGS sequence"/>
</dbReference>
<accession>A0A0Q0C297</accession>
<reference evidence="1 2" key="1">
    <citation type="submission" date="2015-09" db="EMBL/GenBank/DDBJ databases">
        <title>Genome announcement of multiple Pseudomonas syringae strains.</title>
        <authorList>
            <person name="Thakur S."/>
            <person name="Wang P.W."/>
            <person name="Gong Y."/>
            <person name="Weir B.S."/>
            <person name="Guttman D.S."/>
        </authorList>
    </citation>
    <scope>NUCLEOTIDE SEQUENCE [LARGE SCALE GENOMIC DNA]</scope>
    <source>
        <strain evidence="1 2">ICMP4091</strain>
    </source>
</reference>
<comment type="caution">
    <text evidence="1">The sequence shown here is derived from an EMBL/GenBank/DDBJ whole genome shotgun (WGS) entry which is preliminary data.</text>
</comment>
<dbReference type="EMBL" id="LJRM01000109">
    <property type="protein sequence ID" value="KPY85426.1"/>
    <property type="molecule type" value="Genomic_DNA"/>
</dbReference>
<evidence type="ECO:0000313" key="2">
    <source>
        <dbReference type="Proteomes" id="UP000050474"/>
    </source>
</evidence>
<protein>
    <submittedName>
        <fullName evidence="1">Uncharacterized protein</fullName>
    </submittedName>
</protein>
<proteinExistence type="predicted"/>
<organism evidence="1 2">
    <name type="scientific">Pseudomonas syringae pv. tagetis</name>
    <dbReference type="NCBI Taxonomy" id="129140"/>
    <lineage>
        <taxon>Bacteria</taxon>
        <taxon>Pseudomonadati</taxon>
        <taxon>Pseudomonadota</taxon>
        <taxon>Gammaproteobacteria</taxon>
        <taxon>Pseudomonadales</taxon>
        <taxon>Pseudomonadaceae</taxon>
        <taxon>Pseudomonas</taxon>
    </lineage>
</organism>
<dbReference type="AlphaFoldDB" id="A0A0Q0C297"/>
<sequence>MASRQAWDLHVQITFKRFEVVMHIAVERLWGAVLLLLVLHSPQGVIPKLRQGCADFDPWKVRVFGIEA</sequence>
<gene>
    <name evidence="1" type="ORF">ALO44_200124</name>
</gene>